<organism evidence="1 2">
    <name type="scientific">Alienimonas chondri</name>
    <dbReference type="NCBI Taxonomy" id="2681879"/>
    <lineage>
        <taxon>Bacteria</taxon>
        <taxon>Pseudomonadati</taxon>
        <taxon>Planctomycetota</taxon>
        <taxon>Planctomycetia</taxon>
        <taxon>Planctomycetales</taxon>
        <taxon>Planctomycetaceae</taxon>
        <taxon>Alienimonas</taxon>
    </lineage>
</organism>
<protein>
    <submittedName>
        <fullName evidence="1">D-inositol-3-phosphate glycosyltransferase</fullName>
        <ecNumber evidence="1">2.4.1.250</ecNumber>
    </submittedName>
</protein>
<dbReference type="GO" id="GO:0102710">
    <property type="term" value="F:D-inositol-3-phosphate glycosyltransferase activity"/>
    <property type="evidence" value="ECO:0007669"/>
    <property type="project" value="UniProtKB-EC"/>
</dbReference>
<name>A0ABX1VFS8_9PLAN</name>
<gene>
    <name evidence="1" type="primary">mshA_12</name>
    <name evidence="1" type="ORF">LzC2_26880</name>
</gene>
<dbReference type="Proteomes" id="UP000609651">
    <property type="component" value="Unassembled WGS sequence"/>
</dbReference>
<keyword evidence="1" id="KW-0328">Glycosyltransferase</keyword>
<dbReference type="SUPFAM" id="SSF53756">
    <property type="entry name" value="UDP-Glycosyltransferase/glycogen phosphorylase"/>
    <property type="match status" value="1"/>
</dbReference>
<dbReference type="PANTHER" id="PTHR12526:SF635">
    <property type="entry name" value="GLYCOSYL TRANSFERASE GROUP 1"/>
    <property type="match status" value="1"/>
</dbReference>
<keyword evidence="1" id="KW-0808">Transferase</keyword>
<dbReference type="RefSeq" id="WP_171187747.1">
    <property type="nucleotide sequence ID" value="NZ_WTPX01000086.1"/>
</dbReference>
<dbReference type="EC" id="2.4.1.250" evidence="1"/>
<keyword evidence="2" id="KW-1185">Reference proteome</keyword>
<dbReference type="Gene3D" id="3.40.50.2000">
    <property type="entry name" value="Glycogen Phosphorylase B"/>
    <property type="match status" value="2"/>
</dbReference>
<comment type="caution">
    <text evidence="1">The sequence shown here is derived from an EMBL/GenBank/DDBJ whole genome shotgun (WGS) entry which is preliminary data.</text>
</comment>
<sequence>MNPLLVSTSDQAGGAARSAWRLHRGLRAVGCPSRMLTLNKVSADPDVRAFVPPRSLPTRVRRKLRRRTLLRTRPALAETPVFEIFGTDLSEHGADLLDAVFPSPGSPNERHAGPTPDVVNLHWVARMFDDRTFLPALAARAPVVWTLHDMQPFTGGCHYDGPAMAPCGRFAGPPIEYGNTTGGEPKCGRCPQLAGDAEDDLSRRIWKRRQEAFGRIPTDRLTFVTPSRWLGAEVSRSALCGRFPVEVIPYGLDLDLYRPHDRSFAREVLGVPPNAKTILFLSDSVGNVRKGFEYLRSALERLRGLSDLYLVTVGRGAPELPDGLPHVALGSVSDDRILALAYAAADLFAIPSLADNLPNTVLEAMACGTPSVGFAAGGIPDMIRPGETGLLAPTGDVPAFADALAALLSDDALRTRLGKNCRRVAEAEYALARQGHDYQALFERTLGRAA</sequence>
<evidence type="ECO:0000313" key="2">
    <source>
        <dbReference type="Proteomes" id="UP000609651"/>
    </source>
</evidence>
<proteinExistence type="predicted"/>
<dbReference type="Pfam" id="PF13692">
    <property type="entry name" value="Glyco_trans_1_4"/>
    <property type="match status" value="1"/>
</dbReference>
<dbReference type="PANTHER" id="PTHR12526">
    <property type="entry name" value="GLYCOSYLTRANSFERASE"/>
    <property type="match status" value="1"/>
</dbReference>
<accession>A0ABX1VFS8</accession>
<dbReference type="EMBL" id="WTPX01000086">
    <property type="protein sequence ID" value="NNJ26599.1"/>
    <property type="molecule type" value="Genomic_DNA"/>
</dbReference>
<evidence type="ECO:0000313" key="1">
    <source>
        <dbReference type="EMBL" id="NNJ26599.1"/>
    </source>
</evidence>
<reference evidence="1 2" key="1">
    <citation type="journal article" date="2020" name="Syst. Appl. Microbiol.">
        <title>Alienimonas chondri sp. nov., a novel planctomycete isolated from the biofilm of the red alga Chondrus crispus.</title>
        <authorList>
            <person name="Vitorino I."/>
            <person name="Albuquerque L."/>
            <person name="Wiegand S."/>
            <person name="Kallscheuer N."/>
            <person name="da Costa M.S."/>
            <person name="Lobo-da-Cunha A."/>
            <person name="Jogler C."/>
            <person name="Lage O.M."/>
        </authorList>
    </citation>
    <scope>NUCLEOTIDE SEQUENCE [LARGE SCALE GENOMIC DNA]</scope>
    <source>
        <strain evidence="1 2">LzC2</strain>
    </source>
</reference>